<evidence type="ECO:0000313" key="8">
    <source>
        <dbReference type="RefSeq" id="XP_029119104.1"/>
    </source>
</evidence>
<protein>
    <submittedName>
        <fullName evidence="8">Uncharacterized protein LOC105044662</fullName>
    </submittedName>
</protein>
<dbReference type="PANTHER" id="PTHR31314:SF164">
    <property type="entry name" value="HTH MYB-TYPE DOMAIN-CONTAINING PROTEIN"/>
    <property type="match status" value="1"/>
</dbReference>
<feature type="compositionally biased region" description="Basic and acidic residues" evidence="5">
    <location>
        <begin position="461"/>
        <end position="474"/>
    </location>
</feature>
<dbReference type="RefSeq" id="XP_029119104.1">
    <property type="nucleotide sequence ID" value="XM_029263271.1"/>
</dbReference>
<keyword evidence="3" id="KW-0804">Transcription</keyword>
<evidence type="ECO:0000256" key="3">
    <source>
        <dbReference type="ARBA" id="ARBA00023163"/>
    </source>
</evidence>
<evidence type="ECO:0000256" key="1">
    <source>
        <dbReference type="ARBA" id="ARBA00023015"/>
    </source>
</evidence>
<keyword evidence="1" id="KW-0805">Transcription regulation</keyword>
<dbReference type="GO" id="GO:0003700">
    <property type="term" value="F:DNA-binding transcription factor activity"/>
    <property type="evidence" value="ECO:0007669"/>
    <property type="project" value="InterPro"/>
</dbReference>
<organism evidence="7 8">
    <name type="scientific">Elaeis guineensis var. tenera</name>
    <name type="common">Oil palm</name>
    <dbReference type="NCBI Taxonomy" id="51953"/>
    <lineage>
        <taxon>Eukaryota</taxon>
        <taxon>Viridiplantae</taxon>
        <taxon>Streptophyta</taxon>
        <taxon>Embryophyta</taxon>
        <taxon>Tracheophyta</taxon>
        <taxon>Spermatophyta</taxon>
        <taxon>Magnoliopsida</taxon>
        <taxon>Liliopsida</taxon>
        <taxon>Arecaceae</taxon>
        <taxon>Arecoideae</taxon>
        <taxon>Cocoseae</taxon>
        <taxon>Elaeidinae</taxon>
        <taxon>Elaeis</taxon>
    </lineage>
</organism>
<keyword evidence="2" id="KW-0238">DNA-binding</keyword>
<reference evidence="8" key="1">
    <citation type="submission" date="2025-08" db="UniProtKB">
        <authorList>
            <consortium name="RefSeq"/>
        </authorList>
    </citation>
    <scope>IDENTIFICATION</scope>
</reference>
<accession>A0A8N4F1E6</accession>
<dbReference type="InterPro" id="IPR046955">
    <property type="entry name" value="PHR1-like"/>
</dbReference>
<evidence type="ECO:0000313" key="7">
    <source>
        <dbReference type="Proteomes" id="UP000504607"/>
    </source>
</evidence>
<dbReference type="FunFam" id="1.10.10.60:FF:000002">
    <property type="entry name" value="Myb family transcription factor"/>
    <property type="match status" value="1"/>
</dbReference>
<gene>
    <name evidence="8" type="primary">LOC105044662</name>
</gene>
<name>A0A8N4F1E6_ELAGV</name>
<feature type="domain" description="HTH myb-type" evidence="6">
    <location>
        <begin position="97"/>
        <end position="157"/>
    </location>
</feature>
<dbReference type="InterPro" id="IPR001005">
    <property type="entry name" value="SANT/Myb"/>
</dbReference>
<feature type="compositionally biased region" description="Basic and acidic residues" evidence="5">
    <location>
        <begin position="9"/>
        <end position="18"/>
    </location>
</feature>
<evidence type="ECO:0000256" key="2">
    <source>
        <dbReference type="ARBA" id="ARBA00023125"/>
    </source>
</evidence>
<dbReference type="NCBIfam" id="TIGR01557">
    <property type="entry name" value="myb_SHAQKYF"/>
    <property type="match status" value="1"/>
</dbReference>
<proteinExistence type="predicted"/>
<dbReference type="Gene3D" id="1.10.10.60">
    <property type="entry name" value="Homeodomain-like"/>
    <property type="match status" value="1"/>
</dbReference>
<feature type="compositionally biased region" description="Basic and acidic residues" evidence="5">
    <location>
        <begin position="46"/>
        <end position="74"/>
    </location>
</feature>
<keyword evidence="7" id="KW-1185">Reference proteome</keyword>
<dbReference type="OrthoDB" id="758187at2759"/>
<evidence type="ECO:0000256" key="4">
    <source>
        <dbReference type="ARBA" id="ARBA00023242"/>
    </source>
</evidence>
<evidence type="ECO:0000259" key="6">
    <source>
        <dbReference type="PROSITE" id="PS51294"/>
    </source>
</evidence>
<keyword evidence="4" id="KW-0539">Nucleus</keyword>
<dbReference type="InterPro" id="IPR009057">
    <property type="entry name" value="Homeodomain-like_sf"/>
</dbReference>
<dbReference type="Pfam" id="PF00249">
    <property type="entry name" value="Myb_DNA-binding"/>
    <property type="match status" value="1"/>
</dbReference>
<dbReference type="GO" id="GO:0003677">
    <property type="term" value="F:DNA binding"/>
    <property type="evidence" value="ECO:0007669"/>
    <property type="project" value="UniProtKB-KW"/>
</dbReference>
<evidence type="ECO:0000256" key="5">
    <source>
        <dbReference type="SAM" id="MobiDB-lite"/>
    </source>
</evidence>
<dbReference type="Proteomes" id="UP000504607">
    <property type="component" value="Chromosome 1"/>
</dbReference>
<feature type="region of interest" description="Disordered" evidence="5">
    <location>
        <begin position="1"/>
        <end position="89"/>
    </location>
</feature>
<feature type="region of interest" description="Disordered" evidence="5">
    <location>
        <begin position="455"/>
        <end position="486"/>
    </location>
</feature>
<dbReference type="PANTHER" id="PTHR31314">
    <property type="entry name" value="MYB FAMILY TRANSCRIPTION FACTOR PHL7-LIKE"/>
    <property type="match status" value="1"/>
</dbReference>
<dbReference type="InterPro" id="IPR006447">
    <property type="entry name" value="Myb_dom_plants"/>
</dbReference>
<dbReference type="AlphaFoldDB" id="A0A8N4F1E6"/>
<sequence length="486" mass="54814">MEIGGKVVIEIHDDDERSTGMSNQLVENKRPRPALDLTEEVAENGIEEREDKGYENGERTAETEGERSSTDSRSTDNNIDTIEGSEEQASAVRQYHRSKMPRLRWTPDLHLAFVNAVEKLGGQERATPKLVLQMMNVRGLSIAHIKSHLQMYRNKKLDDSDQRKRIFPSSVFSFLDANRQYCSDLFHQKMIPSQPLRMGGGGLFSARFDLEQSRYHHLLQRSQAQKTHHDLKNFNVALMAFNQQMTPATHPLSDQGQAGGLVHDLIFRKDGQPSASHLFEARNAITGNLKAHQVLGERRRLPGDMAINQGTNTRANGRYDRIGGSSRFVPSGSPFRLASTNRNFKWSTSSSFIHNYNQIQPNSRDPTVISDNLMPRSEAPHQLENPTYQPKRKFEDIIQGSEALVAVKKRLIAARERDWGTDLQLNLSNSANNGTGGNEGVEAEKVDDFLLLSLGPPMSENRVEPSKTEEDAAKTEIQFFPKEDRK</sequence>
<dbReference type="SUPFAM" id="SSF46689">
    <property type="entry name" value="Homeodomain-like"/>
    <property type="match status" value="1"/>
</dbReference>
<dbReference type="PROSITE" id="PS51294">
    <property type="entry name" value="HTH_MYB"/>
    <property type="match status" value="1"/>
</dbReference>
<dbReference type="InterPro" id="IPR017930">
    <property type="entry name" value="Myb_dom"/>
</dbReference>